<evidence type="ECO:0000313" key="3">
    <source>
        <dbReference type="Proteomes" id="UP001157911"/>
    </source>
</evidence>
<dbReference type="EMBL" id="FXUB01000002">
    <property type="protein sequence ID" value="SMP10355.1"/>
    <property type="molecule type" value="Genomic_DNA"/>
</dbReference>
<dbReference type="InterPro" id="IPR036249">
    <property type="entry name" value="Thioredoxin-like_sf"/>
</dbReference>
<keyword evidence="3" id="KW-1185">Reference proteome</keyword>
<dbReference type="PROSITE" id="PS51257">
    <property type="entry name" value="PROKAR_LIPOPROTEIN"/>
    <property type="match status" value="1"/>
</dbReference>
<organism evidence="2 3">
    <name type="scientific">Desulfurobacterium pacificum</name>
    <dbReference type="NCBI Taxonomy" id="240166"/>
    <lineage>
        <taxon>Bacteria</taxon>
        <taxon>Pseudomonadati</taxon>
        <taxon>Aquificota</taxon>
        <taxon>Aquificia</taxon>
        <taxon>Desulfurobacteriales</taxon>
        <taxon>Desulfurobacteriaceae</taxon>
        <taxon>Desulfurobacterium</taxon>
    </lineage>
</organism>
<feature type="signal peptide" evidence="1">
    <location>
        <begin position="1"/>
        <end position="20"/>
    </location>
</feature>
<dbReference type="PANTHER" id="PTHR35272">
    <property type="entry name" value="THIOL:DISULFIDE INTERCHANGE PROTEIN DSBC-RELATED"/>
    <property type="match status" value="1"/>
</dbReference>
<dbReference type="InterPro" id="IPR051470">
    <property type="entry name" value="Thiol:disulfide_interchange"/>
</dbReference>
<name>A0ABY1NII6_9BACT</name>
<dbReference type="SUPFAM" id="SSF52833">
    <property type="entry name" value="Thioredoxin-like"/>
    <property type="match status" value="1"/>
</dbReference>
<dbReference type="PANTHER" id="PTHR35272:SF3">
    <property type="entry name" value="THIOL:DISULFIDE INTERCHANGE PROTEIN DSBC"/>
    <property type="match status" value="1"/>
</dbReference>
<sequence>MRILLSVAILTFLLASCSQAEKTKETSVKNQVSSDILKDENLIKAVLKPLSRKNVVVKQVKKVNLDVPGFFTFEVTLLDKGRNVEINKYIWISRDGKYLVLDMFSIKREKDKVLIRPLAPQKRIKQLPPKKEDLSWIKKIDEQLTKEGIPHVIGKGEKKVYVIWDVYCPFCYEHIKRLSSEKLAKEGIELHMIPFPVHGKASITGTMYFIKLSKEKGAEGALKYITTLGNGNFRDYVKEFEKESNAYVKGLSEKERKKEEQFVENLKKELIKGKVRGTPTIIYIPPNEKNNMGYKILGYKPLNEVVKMK</sequence>
<proteinExistence type="predicted"/>
<comment type="caution">
    <text evidence="2">The sequence shown here is derived from an EMBL/GenBank/DDBJ whole genome shotgun (WGS) entry which is preliminary data.</text>
</comment>
<dbReference type="RefSeq" id="WP_283400276.1">
    <property type="nucleotide sequence ID" value="NZ_FXUB01000002.1"/>
</dbReference>
<gene>
    <name evidence="2" type="ORF">SAMN06265339_0788</name>
</gene>
<feature type="chain" id="PRO_5047232391" evidence="1">
    <location>
        <begin position="21"/>
        <end position="309"/>
    </location>
</feature>
<keyword evidence="1" id="KW-0732">Signal</keyword>
<reference evidence="2 3" key="1">
    <citation type="submission" date="2017-05" db="EMBL/GenBank/DDBJ databases">
        <authorList>
            <person name="Varghese N."/>
            <person name="Submissions S."/>
        </authorList>
    </citation>
    <scope>NUCLEOTIDE SEQUENCE [LARGE SCALE GENOMIC DNA]</scope>
    <source>
        <strain evidence="2 3">DSM 15522</strain>
    </source>
</reference>
<evidence type="ECO:0000256" key="1">
    <source>
        <dbReference type="SAM" id="SignalP"/>
    </source>
</evidence>
<dbReference type="Gene3D" id="3.40.30.10">
    <property type="entry name" value="Glutaredoxin"/>
    <property type="match status" value="1"/>
</dbReference>
<accession>A0ABY1NII6</accession>
<dbReference type="Proteomes" id="UP001157911">
    <property type="component" value="Unassembled WGS sequence"/>
</dbReference>
<protein>
    <submittedName>
        <fullName evidence="2">Thiol:disulfide interchange protein DsbC</fullName>
    </submittedName>
</protein>
<evidence type="ECO:0000313" key="2">
    <source>
        <dbReference type="EMBL" id="SMP10355.1"/>
    </source>
</evidence>